<gene>
    <name evidence="2" type="primary">prpE</name>
    <name evidence="2" type="ORF">RUA8715_01833</name>
</gene>
<accession>A0A238KFX6</accession>
<name>A0A238KFX6_9RHOB</name>
<organism evidence="2 3">
    <name type="scientific">Ruegeria arenilitoris</name>
    <dbReference type="NCBI Taxonomy" id="1173585"/>
    <lineage>
        <taxon>Bacteria</taxon>
        <taxon>Pseudomonadati</taxon>
        <taxon>Pseudomonadota</taxon>
        <taxon>Alphaproteobacteria</taxon>
        <taxon>Rhodobacterales</taxon>
        <taxon>Roseobacteraceae</taxon>
        <taxon>Ruegeria</taxon>
    </lineage>
</organism>
<dbReference type="Proteomes" id="UP000202485">
    <property type="component" value="Unassembled WGS sequence"/>
</dbReference>
<dbReference type="RefSeq" id="WP_093963361.1">
    <property type="nucleotide sequence ID" value="NZ_FXYG01000002.1"/>
</dbReference>
<evidence type="ECO:0000313" key="2">
    <source>
        <dbReference type="EMBL" id="SMX40926.1"/>
    </source>
</evidence>
<dbReference type="Pfam" id="PF00149">
    <property type="entry name" value="Metallophos"/>
    <property type="match status" value="1"/>
</dbReference>
<dbReference type="GO" id="GO:0008803">
    <property type="term" value="F:bis(5'-nucleosyl)-tetraphosphatase (symmetrical) activity"/>
    <property type="evidence" value="ECO:0007669"/>
    <property type="project" value="TreeGrafter"/>
</dbReference>
<dbReference type="InterPro" id="IPR004843">
    <property type="entry name" value="Calcineurin-like_PHP"/>
</dbReference>
<dbReference type="OrthoDB" id="9807890at2"/>
<dbReference type="InterPro" id="IPR029052">
    <property type="entry name" value="Metallo-depent_PP-like"/>
</dbReference>
<protein>
    <submittedName>
        <fullName evidence="2">Bis(5'-nucleosyl)-tetraphosphatase PrpE [asymmetrical]</fullName>
        <ecNumber evidence="2">3.6.1.17</ecNumber>
    </submittedName>
</protein>
<dbReference type="GO" id="GO:0016791">
    <property type="term" value="F:phosphatase activity"/>
    <property type="evidence" value="ECO:0007669"/>
    <property type="project" value="TreeGrafter"/>
</dbReference>
<dbReference type="PANTHER" id="PTHR42850">
    <property type="entry name" value="METALLOPHOSPHOESTERASE"/>
    <property type="match status" value="1"/>
</dbReference>
<reference evidence="3" key="1">
    <citation type="submission" date="2017-05" db="EMBL/GenBank/DDBJ databases">
        <authorList>
            <person name="Rodrigo-Torres L."/>
            <person name="Arahal R. D."/>
            <person name="Lucena T."/>
        </authorList>
    </citation>
    <scope>NUCLEOTIDE SEQUENCE [LARGE SCALE GENOMIC DNA]</scope>
    <source>
        <strain evidence="3">CECT 8715</strain>
    </source>
</reference>
<dbReference type="Gene3D" id="3.60.21.10">
    <property type="match status" value="1"/>
</dbReference>
<dbReference type="AlphaFoldDB" id="A0A238KFX6"/>
<feature type="domain" description="Calcineurin-like phosphoesterase" evidence="1">
    <location>
        <begin position="30"/>
        <end position="216"/>
    </location>
</feature>
<evidence type="ECO:0000259" key="1">
    <source>
        <dbReference type="Pfam" id="PF00149"/>
    </source>
</evidence>
<evidence type="ECO:0000313" key="3">
    <source>
        <dbReference type="Proteomes" id="UP000202485"/>
    </source>
</evidence>
<dbReference type="InterPro" id="IPR050126">
    <property type="entry name" value="Ap4A_hydrolase"/>
</dbReference>
<dbReference type="GO" id="GO:0110154">
    <property type="term" value="P:RNA decapping"/>
    <property type="evidence" value="ECO:0007669"/>
    <property type="project" value="TreeGrafter"/>
</dbReference>
<dbReference type="GO" id="GO:0005737">
    <property type="term" value="C:cytoplasm"/>
    <property type="evidence" value="ECO:0007669"/>
    <property type="project" value="TreeGrafter"/>
</dbReference>
<keyword evidence="2" id="KW-0378">Hydrolase</keyword>
<dbReference type="GO" id="GO:0004081">
    <property type="term" value="F:bis(5'-nucleosyl)-tetraphosphatase (asymmetrical) activity"/>
    <property type="evidence" value="ECO:0007669"/>
    <property type="project" value="UniProtKB-EC"/>
</dbReference>
<sequence length="266" mass="29193">MIGSWIKKLRRSTGEPGQESLLETLAPDQRFYVVGDIHGRLDLLQQLLTRLDPDIPLVFVGDYVDRGDYSSQVLHHLRHLSENGEREVICLLGNHEEMLLRFIEEPKRTSRLWLGNGGLQTLASFGLTGITEATLGEDAVQISHQLRSVIGDPVLTWLENRPLTWSSGNVSIVHAALDPALPIDDQPRHVCLWGHPNFPSTARTDGRWVVHGHTIVPDPKVSGRVISIDTGAFATGRLTAADISPGIVNFVSTAPENEASDTAGRA</sequence>
<dbReference type="PANTHER" id="PTHR42850:SF4">
    <property type="entry name" value="ZINC-DEPENDENT ENDOPOLYPHOSPHATASE"/>
    <property type="match status" value="1"/>
</dbReference>
<dbReference type="EC" id="3.6.1.17" evidence="2"/>
<dbReference type="EMBL" id="FXYG01000002">
    <property type="protein sequence ID" value="SMX40926.1"/>
    <property type="molecule type" value="Genomic_DNA"/>
</dbReference>
<keyword evidence="3" id="KW-1185">Reference proteome</keyword>
<dbReference type="CDD" id="cd00144">
    <property type="entry name" value="MPP_PPP_family"/>
    <property type="match status" value="1"/>
</dbReference>
<dbReference type="SUPFAM" id="SSF56300">
    <property type="entry name" value="Metallo-dependent phosphatases"/>
    <property type="match status" value="1"/>
</dbReference>
<proteinExistence type="predicted"/>